<evidence type="ECO:0000256" key="7">
    <source>
        <dbReference type="PROSITE-ProRule" id="PRU00284"/>
    </source>
</evidence>
<dbReference type="PANTHER" id="PTHR32089:SF112">
    <property type="entry name" value="LYSOZYME-LIKE PROTEIN-RELATED"/>
    <property type="match status" value="1"/>
</dbReference>
<evidence type="ECO:0000256" key="6">
    <source>
        <dbReference type="ARBA" id="ARBA00029447"/>
    </source>
</evidence>
<dbReference type="GO" id="GO:0007165">
    <property type="term" value="P:signal transduction"/>
    <property type="evidence" value="ECO:0007669"/>
    <property type="project" value="UniProtKB-KW"/>
</dbReference>
<dbReference type="Pfam" id="PF00015">
    <property type="entry name" value="MCPsignal"/>
    <property type="match status" value="1"/>
</dbReference>
<dbReference type="AlphaFoldDB" id="A0A1I4NHY4"/>
<proteinExistence type="inferred from homology"/>
<dbReference type="PROSITE" id="PS50111">
    <property type="entry name" value="CHEMOTAXIS_TRANSDUC_2"/>
    <property type="match status" value="1"/>
</dbReference>
<evidence type="ECO:0000256" key="9">
    <source>
        <dbReference type="SAM" id="Phobius"/>
    </source>
</evidence>
<feature type="domain" description="Methyl-accepting transducer" evidence="10">
    <location>
        <begin position="133"/>
        <end position="369"/>
    </location>
</feature>
<dbReference type="FunFam" id="1.10.287.950:FF:000001">
    <property type="entry name" value="Methyl-accepting chemotaxis sensory transducer"/>
    <property type="match status" value="1"/>
</dbReference>
<dbReference type="RefSeq" id="WP_218143541.1">
    <property type="nucleotide sequence ID" value="NZ_FOUI01000001.1"/>
</dbReference>
<dbReference type="GO" id="GO:0006935">
    <property type="term" value="P:chemotaxis"/>
    <property type="evidence" value="ECO:0007669"/>
    <property type="project" value="InterPro"/>
</dbReference>
<dbReference type="InterPro" id="IPR004089">
    <property type="entry name" value="MCPsignal_dom"/>
</dbReference>
<dbReference type="InterPro" id="IPR004090">
    <property type="entry name" value="Chemotax_Me-accpt_rcpt"/>
</dbReference>
<dbReference type="PANTHER" id="PTHR32089">
    <property type="entry name" value="METHYL-ACCEPTING CHEMOTAXIS PROTEIN MCPB"/>
    <property type="match status" value="1"/>
</dbReference>
<dbReference type="PRINTS" id="PR00260">
    <property type="entry name" value="CHEMTRNSDUCR"/>
</dbReference>
<dbReference type="SUPFAM" id="SSF58104">
    <property type="entry name" value="Methyl-accepting chemotaxis protein (MCP) signaling domain"/>
    <property type="match status" value="1"/>
</dbReference>
<evidence type="ECO:0000256" key="8">
    <source>
        <dbReference type="SAM" id="Coils"/>
    </source>
</evidence>
<evidence type="ECO:0000313" key="11">
    <source>
        <dbReference type="EMBL" id="SFM14980.1"/>
    </source>
</evidence>
<evidence type="ECO:0000256" key="5">
    <source>
        <dbReference type="ARBA" id="ARBA00023224"/>
    </source>
</evidence>
<evidence type="ECO:0000256" key="1">
    <source>
        <dbReference type="ARBA" id="ARBA00004141"/>
    </source>
</evidence>
<dbReference type="GO" id="GO:0016020">
    <property type="term" value="C:membrane"/>
    <property type="evidence" value="ECO:0007669"/>
    <property type="project" value="UniProtKB-SubCell"/>
</dbReference>
<comment type="subcellular location">
    <subcellularLocation>
        <location evidence="1">Membrane</location>
        <topology evidence="1">Multi-pass membrane protein</topology>
    </subcellularLocation>
</comment>
<dbReference type="SMART" id="SM00283">
    <property type="entry name" value="MA"/>
    <property type="match status" value="1"/>
</dbReference>
<dbReference type="Gene3D" id="1.10.287.950">
    <property type="entry name" value="Methyl-accepting chemotaxis protein"/>
    <property type="match status" value="1"/>
</dbReference>
<protein>
    <submittedName>
        <fullName evidence="11">Methyl-accepting chemotaxis protein</fullName>
    </submittedName>
</protein>
<evidence type="ECO:0000256" key="2">
    <source>
        <dbReference type="ARBA" id="ARBA00022692"/>
    </source>
</evidence>
<dbReference type="CDD" id="cd11386">
    <property type="entry name" value="MCP_signal"/>
    <property type="match status" value="1"/>
</dbReference>
<feature type="coiled-coil region" evidence="8">
    <location>
        <begin position="116"/>
        <end position="150"/>
    </location>
</feature>
<keyword evidence="12" id="KW-1185">Reference proteome</keyword>
<dbReference type="EMBL" id="FOUI01000001">
    <property type="protein sequence ID" value="SFM14980.1"/>
    <property type="molecule type" value="Genomic_DNA"/>
</dbReference>
<evidence type="ECO:0000313" key="12">
    <source>
        <dbReference type="Proteomes" id="UP000243629"/>
    </source>
</evidence>
<name>A0A1I4NHY4_9GAMM</name>
<evidence type="ECO:0000259" key="10">
    <source>
        <dbReference type="PROSITE" id="PS50111"/>
    </source>
</evidence>
<organism evidence="11 12">
    <name type="scientific">Halopseudomonas yangmingensis</name>
    <dbReference type="NCBI Taxonomy" id="1720063"/>
    <lineage>
        <taxon>Bacteria</taxon>
        <taxon>Pseudomonadati</taxon>
        <taxon>Pseudomonadota</taxon>
        <taxon>Gammaproteobacteria</taxon>
        <taxon>Pseudomonadales</taxon>
        <taxon>Pseudomonadaceae</taxon>
        <taxon>Halopseudomonas</taxon>
    </lineage>
</organism>
<keyword evidence="5 7" id="KW-0807">Transducer</keyword>
<evidence type="ECO:0000256" key="3">
    <source>
        <dbReference type="ARBA" id="ARBA00022989"/>
    </source>
</evidence>
<dbReference type="STRING" id="1720063.SAMN05216217_101329"/>
<dbReference type="Proteomes" id="UP000243629">
    <property type="component" value="Unassembled WGS sequence"/>
</dbReference>
<keyword evidence="8" id="KW-0175">Coiled coil</keyword>
<accession>A0A1I4NHY4</accession>
<keyword evidence="2 9" id="KW-0812">Transmembrane</keyword>
<sequence>MSAGRSGEGLYLNAAGQSVLGSYSHMPMLGWGLVLETTEEEALAEMRAVLWRLVGVAALIVLVAIALSLLLVRSVLRTLGGDPQYAAEVVHRVAEGDLTGTLNLRAGDSNSLLASIARMQDSLRRMLGEVSQYSEQVAAAATELSQVNEETEAGMQHQNTQINSAAAAMNEMTATVEEVARNTQSTADSAAGVSGEADTGRAELADTVAAIELLANDIENAASQVSALREDSERIDTVLQVIENIAEQTNLLALNAAIEAARAGESGRGFAVVADEVRSLASRTKDSTGEIQSTIEKLQQGALRAEKAMNGSRQAAGSTVARIGTTAEALERIAAGVSSIDEMTQQIASAAEEQTATAREINQNIHVINDVAQQTVQSVAQSTEAGENLAQLAEQLRALVLQFRI</sequence>
<comment type="similarity">
    <text evidence="6">Belongs to the methyl-accepting chemotaxis (MCP) protein family.</text>
</comment>
<feature type="transmembrane region" description="Helical" evidence="9">
    <location>
        <begin position="49"/>
        <end position="72"/>
    </location>
</feature>
<keyword evidence="4 9" id="KW-0472">Membrane</keyword>
<keyword evidence="3 9" id="KW-1133">Transmembrane helix</keyword>
<evidence type="ECO:0000256" key="4">
    <source>
        <dbReference type="ARBA" id="ARBA00023136"/>
    </source>
</evidence>
<dbReference type="GO" id="GO:0004888">
    <property type="term" value="F:transmembrane signaling receptor activity"/>
    <property type="evidence" value="ECO:0007669"/>
    <property type="project" value="InterPro"/>
</dbReference>
<reference evidence="12" key="1">
    <citation type="submission" date="2016-10" db="EMBL/GenBank/DDBJ databases">
        <authorList>
            <person name="Varghese N."/>
            <person name="Submissions S."/>
        </authorList>
    </citation>
    <scope>NUCLEOTIDE SEQUENCE [LARGE SCALE GENOMIC DNA]</scope>
    <source>
        <strain evidence="12">DSM 24213</strain>
    </source>
</reference>
<gene>
    <name evidence="11" type="ORF">SAMN05216217_101329</name>
</gene>